<keyword evidence="1" id="KW-0732">Signal</keyword>
<protein>
    <recommendedName>
        <fullName evidence="4">Mce-associated membrane protein</fullName>
    </recommendedName>
</protein>
<feature type="signal peptide" evidence="1">
    <location>
        <begin position="1"/>
        <end position="26"/>
    </location>
</feature>
<name>A0A6L6WN79_9ACTN</name>
<evidence type="ECO:0000256" key="1">
    <source>
        <dbReference type="SAM" id="SignalP"/>
    </source>
</evidence>
<comment type="caution">
    <text evidence="2">The sequence shown here is derived from an EMBL/GenBank/DDBJ whole genome shotgun (WGS) entry which is preliminary data.</text>
</comment>
<evidence type="ECO:0000313" key="3">
    <source>
        <dbReference type="Proteomes" id="UP000483802"/>
    </source>
</evidence>
<dbReference type="RefSeq" id="WP_157164027.1">
    <property type="nucleotide sequence ID" value="NZ_WPNZ01000001.1"/>
</dbReference>
<keyword evidence="3" id="KW-1185">Reference proteome</keyword>
<feature type="chain" id="PRO_5026688856" description="Mce-associated membrane protein" evidence="1">
    <location>
        <begin position="27"/>
        <end position="195"/>
    </location>
</feature>
<reference evidence="2 3" key="1">
    <citation type="submission" date="2019-11" db="EMBL/GenBank/DDBJ databases">
        <title>Streptomyces typhae sp. nov., a novel endophytic actinomycete isolated from the root of cattail pollen (Typha angustifolia L.).</title>
        <authorList>
            <person name="Peng C."/>
        </authorList>
    </citation>
    <scope>NUCLEOTIDE SEQUENCE [LARGE SCALE GENOMIC DNA]</scope>
    <source>
        <strain evidence="3">p1417</strain>
    </source>
</reference>
<dbReference type="EMBL" id="WPNZ01000001">
    <property type="protein sequence ID" value="MVO83765.1"/>
    <property type="molecule type" value="Genomic_DNA"/>
</dbReference>
<accession>A0A6L6WN79</accession>
<sequence length="195" mass="20554">MRRARKRWTAAVVAVVALSGGLAASAADRHGVPSSAALSVSEVDALARMAQNHLQTRASMVTAEHPPLKSLRRSSLAAATPSMADRAQDDFTKLVTKGEAYEDLDGGYTKAVVDVSVVDSSVDGDTATLRVTEDTRLHHPFTAAEVAEGAPEYEEFSLPHTMKFIRGARGGWLLASDVADVGVGPTPSTQLEAAQ</sequence>
<dbReference type="AlphaFoldDB" id="A0A6L6WN79"/>
<organism evidence="2 3">
    <name type="scientific">Streptomyces typhae</name>
    <dbReference type="NCBI Taxonomy" id="2681492"/>
    <lineage>
        <taxon>Bacteria</taxon>
        <taxon>Bacillati</taxon>
        <taxon>Actinomycetota</taxon>
        <taxon>Actinomycetes</taxon>
        <taxon>Kitasatosporales</taxon>
        <taxon>Streptomycetaceae</taxon>
        <taxon>Streptomyces</taxon>
    </lineage>
</organism>
<gene>
    <name evidence="2" type="ORF">GPA10_03040</name>
</gene>
<dbReference type="Proteomes" id="UP000483802">
    <property type="component" value="Unassembled WGS sequence"/>
</dbReference>
<evidence type="ECO:0000313" key="2">
    <source>
        <dbReference type="EMBL" id="MVO83765.1"/>
    </source>
</evidence>
<evidence type="ECO:0008006" key="4">
    <source>
        <dbReference type="Google" id="ProtNLM"/>
    </source>
</evidence>
<proteinExistence type="predicted"/>